<dbReference type="OrthoDB" id="41532at2759"/>
<feature type="domain" description="N-acetyltransferase" evidence="4">
    <location>
        <begin position="242"/>
        <end position="379"/>
    </location>
</feature>
<evidence type="ECO:0000256" key="3">
    <source>
        <dbReference type="SAM" id="SignalP"/>
    </source>
</evidence>
<keyword evidence="6" id="KW-1185">Reference proteome</keyword>
<organism evidence="5 6">
    <name type="scientific">Danionella cerebrum</name>
    <dbReference type="NCBI Taxonomy" id="2873325"/>
    <lineage>
        <taxon>Eukaryota</taxon>
        <taxon>Metazoa</taxon>
        <taxon>Chordata</taxon>
        <taxon>Craniata</taxon>
        <taxon>Vertebrata</taxon>
        <taxon>Euteleostomi</taxon>
        <taxon>Actinopterygii</taxon>
        <taxon>Neopterygii</taxon>
        <taxon>Teleostei</taxon>
        <taxon>Ostariophysi</taxon>
        <taxon>Cypriniformes</taxon>
        <taxon>Danionidae</taxon>
        <taxon>Danioninae</taxon>
        <taxon>Danionella</taxon>
    </lineage>
</organism>
<feature type="chain" id="PRO_5021975703" description="N-acetyltransferase domain-containing protein" evidence="3">
    <location>
        <begin position="20"/>
        <end position="386"/>
    </location>
</feature>
<gene>
    <name evidence="5" type="ORF">DNTS_035313</name>
</gene>
<dbReference type="PROSITE" id="PS51186">
    <property type="entry name" value="GNAT"/>
    <property type="match status" value="1"/>
</dbReference>
<dbReference type="PANTHER" id="PTHR13947">
    <property type="entry name" value="GNAT FAMILY N-ACETYLTRANSFERASE"/>
    <property type="match status" value="1"/>
</dbReference>
<keyword evidence="1" id="KW-0808">Transferase</keyword>
<keyword evidence="2" id="KW-0472">Membrane</keyword>
<dbReference type="Pfam" id="PF00583">
    <property type="entry name" value="Acetyltransf_1"/>
    <property type="match status" value="1"/>
</dbReference>
<keyword evidence="2" id="KW-0812">Transmembrane</keyword>
<dbReference type="AlphaFoldDB" id="A0A553QC28"/>
<evidence type="ECO:0000259" key="4">
    <source>
        <dbReference type="PROSITE" id="PS51186"/>
    </source>
</evidence>
<dbReference type="Gene3D" id="3.40.630.30">
    <property type="match status" value="1"/>
</dbReference>
<feature type="transmembrane region" description="Helical" evidence="2">
    <location>
        <begin position="224"/>
        <end position="247"/>
    </location>
</feature>
<dbReference type="SUPFAM" id="SSF55729">
    <property type="entry name" value="Acyl-CoA N-acyltransferases (Nat)"/>
    <property type="match status" value="1"/>
</dbReference>
<sequence>MRLFCSAFLSFALCSSSDSRCSLSPESQNRPLQALDFIRTNRWCALLLTPKADAGERKEEEKRRKVIKPELSPRSRKFLTRGGSCCIARNVKHLPSEIIFPSCGYVPISQKFRFHENYMRDKELVLFGGKFQRSSPSPALLVRLLSAGGQRFPKIQPELLVTQWTVIRRYQPSDREAVESVFREGIEEHILPAFTFAMSRGLHVSVSVLIFSVVYVTSGGSVSLGLVCAGAWVGLVYFCCFEFYAGYVRARLSTDMKDICEYYLSNPDNCFWVAEGHGRILGMVAVEGKKAEGGDGKMYGEIYRMIVSSSARRTGLGVRLGTVAEDFCRERGFSKIELSTSSTQRAAVSLYLKLGFKLIRVHTESEKAKFVIWMTRATILTMEKHV</sequence>
<evidence type="ECO:0000256" key="2">
    <source>
        <dbReference type="SAM" id="Phobius"/>
    </source>
</evidence>
<proteinExistence type="predicted"/>
<protein>
    <recommendedName>
        <fullName evidence="4">N-acetyltransferase domain-containing protein</fullName>
    </recommendedName>
</protein>
<dbReference type="Proteomes" id="UP000316079">
    <property type="component" value="Unassembled WGS sequence"/>
</dbReference>
<keyword evidence="2" id="KW-1133">Transmembrane helix</keyword>
<dbReference type="PANTHER" id="PTHR13947:SF58">
    <property type="entry name" value="8B (PUTATIVE,_PSEUDO-RELATED"/>
    <property type="match status" value="1"/>
</dbReference>
<dbReference type="STRING" id="623744.A0A553QC28"/>
<keyword evidence="3" id="KW-0732">Signal</keyword>
<dbReference type="EMBL" id="SRMA01026123">
    <property type="protein sequence ID" value="TRY87490.1"/>
    <property type="molecule type" value="Genomic_DNA"/>
</dbReference>
<feature type="signal peptide" evidence="3">
    <location>
        <begin position="1"/>
        <end position="19"/>
    </location>
</feature>
<dbReference type="CDD" id="cd04301">
    <property type="entry name" value="NAT_SF"/>
    <property type="match status" value="1"/>
</dbReference>
<reference evidence="5 6" key="1">
    <citation type="journal article" date="2019" name="Sci. Data">
        <title>Hybrid genome assembly and annotation of Danionella translucida.</title>
        <authorList>
            <person name="Kadobianskyi M."/>
            <person name="Schulze L."/>
            <person name="Schuelke M."/>
            <person name="Judkewitz B."/>
        </authorList>
    </citation>
    <scope>NUCLEOTIDE SEQUENCE [LARGE SCALE GENOMIC DNA]</scope>
    <source>
        <strain evidence="5 6">Bolton</strain>
    </source>
</reference>
<evidence type="ECO:0000313" key="6">
    <source>
        <dbReference type="Proteomes" id="UP000316079"/>
    </source>
</evidence>
<accession>A0A553QC28</accession>
<dbReference type="InterPro" id="IPR050769">
    <property type="entry name" value="NAT_camello-type"/>
</dbReference>
<comment type="caution">
    <text evidence="5">The sequence shown here is derived from an EMBL/GenBank/DDBJ whole genome shotgun (WGS) entry which is preliminary data.</text>
</comment>
<dbReference type="InterPro" id="IPR000182">
    <property type="entry name" value="GNAT_dom"/>
</dbReference>
<dbReference type="GO" id="GO:0008080">
    <property type="term" value="F:N-acetyltransferase activity"/>
    <property type="evidence" value="ECO:0007669"/>
    <property type="project" value="InterPro"/>
</dbReference>
<evidence type="ECO:0000256" key="1">
    <source>
        <dbReference type="ARBA" id="ARBA00022679"/>
    </source>
</evidence>
<dbReference type="InterPro" id="IPR016181">
    <property type="entry name" value="Acyl_CoA_acyltransferase"/>
</dbReference>
<evidence type="ECO:0000313" key="5">
    <source>
        <dbReference type="EMBL" id="TRY87490.1"/>
    </source>
</evidence>
<name>A0A553QC28_9TELE</name>